<dbReference type="InterPro" id="IPR009548">
    <property type="entry name" value="Prkrip1"/>
</dbReference>
<sequence length="225" mass="24740">MAPPPGGVLVTNEIKARRHGSQASTTDATDDEPRPAKKSRVSTDPYDTLRAQLDTLSKRPDKPIVIPRPPSPSSLLPPPPEIVKNVQGSSAGAGSGEFHVYKQARRREMERTAIFEQQRKKDTEMAEFEEKKKQLEAMDRERTERNREKRRKRNKNNKSAAKTEKAQGQSASTEGKGDVKTEADETRQTDKTEPESSASTAAAAAAAAPVADGEINLTIVDDFDF</sequence>
<feature type="compositionally biased region" description="Basic and acidic residues" evidence="1">
    <location>
        <begin position="115"/>
        <end position="147"/>
    </location>
</feature>
<protein>
    <recommendedName>
        <fullName evidence="4">DUF1168-domain-containing protein</fullName>
    </recommendedName>
</protein>
<feature type="region of interest" description="Disordered" evidence="1">
    <location>
        <begin position="115"/>
        <end position="225"/>
    </location>
</feature>
<feature type="region of interest" description="Disordered" evidence="1">
    <location>
        <begin position="1"/>
        <end position="96"/>
    </location>
</feature>
<comment type="caution">
    <text evidence="2">The sequence shown here is derived from an EMBL/GenBank/DDBJ whole genome shotgun (WGS) entry which is preliminary data.</text>
</comment>
<feature type="compositionally biased region" description="Low complexity" evidence="1">
    <location>
        <begin position="196"/>
        <end position="208"/>
    </location>
</feature>
<accession>A0ABR1FA27</accession>
<gene>
    <name evidence="2" type="ORF">BZA70DRAFT_288158</name>
</gene>
<dbReference type="RefSeq" id="XP_064769722.1">
    <property type="nucleotide sequence ID" value="XM_064914011.1"/>
</dbReference>
<dbReference type="PANTHER" id="PTHR13507">
    <property type="entry name" value="PRKR-INTERACTING PROTEIN 1"/>
    <property type="match status" value="1"/>
</dbReference>
<dbReference type="PANTHER" id="PTHR13507:SF0">
    <property type="entry name" value="PRKR-INTERACTING PROTEIN 1"/>
    <property type="match status" value="1"/>
</dbReference>
<feature type="compositionally biased region" description="Pro residues" evidence="1">
    <location>
        <begin position="66"/>
        <end position="81"/>
    </location>
</feature>
<proteinExistence type="predicted"/>
<evidence type="ECO:0000256" key="1">
    <source>
        <dbReference type="SAM" id="MobiDB-lite"/>
    </source>
</evidence>
<dbReference type="Proteomes" id="UP001498771">
    <property type="component" value="Unassembled WGS sequence"/>
</dbReference>
<dbReference type="GeneID" id="90039523"/>
<reference evidence="2 3" key="1">
    <citation type="submission" date="2024-03" db="EMBL/GenBank/DDBJ databases">
        <title>Genome-scale model development and genomic sequencing of the oleaginous clade Lipomyces.</title>
        <authorList>
            <consortium name="Lawrence Berkeley National Laboratory"/>
            <person name="Czajka J.J."/>
            <person name="Han Y."/>
            <person name="Kim J."/>
            <person name="Mondo S.J."/>
            <person name="Hofstad B.A."/>
            <person name="Robles A."/>
            <person name="Haridas S."/>
            <person name="Riley R."/>
            <person name="LaButti K."/>
            <person name="Pangilinan J."/>
            <person name="Andreopoulos W."/>
            <person name="Lipzen A."/>
            <person name="Yan J."/>
            <person name="Wang M."/>
            <person name="Ng V."/>
            <person name="Grigoriev I.V."/>
            <person name="Spatafora J.W."/>
            <person name="Magnuson J.K."/>
            <person name="Baker S.E."/>
            <person name="Pomraning K.R."/>
        </authorList>
    </citation>
    <scope>NUCLEOTIDE SEQUENCE [LARGE SCALE GENOMIC DNA]</scope>
    <source>
        <strain evidence="2 3">Phaff 52-87</strain>
    </source>
</reference>
<feature type="compositionally biased region" description="Basic and acidic residues" evidence="1">
    <location>
        <begin position="175"/>
        <end position="194"/>
    </location>
</feature>
<dbReference type="Pfam" id="PF06658">
    <property type="entry name" value="DUF1168"/>
    <property type="match status" value="1"/>
</dbReference>
<dbReference type="EMBL" id="JBBJBU010000002">
    <property type="protein sequence ID" value="KAK7206689.1"/>
    <property type="molecule type" value="Genomic_DNA"/>
</dbReference>
<organism evidence="2 3">
    <name type="scientific">Myxozyma melibiosi</name>
    <dbReference type="NCBI Taxonomy" id="54550"/>
    <lineage>
        <taxon>Eukaryota</taxon>
        <taxon>Fungi</taxon>
        <taxon>Dikarya</taxon>
        <taxon>Ascomycota</taxon>
        <taxon>Saccharomycotina</taxon>
        <taxon>Lipomycetes</taxon>
        <taxon>Lipomycetales</taxon>
        <taxon>Lipomycetaceae</taxon>
        <taxon>Myxozyma</taxon>
    </lineage>
</organism>
<evidence type="ECO:0000313" key="2">
    <source>
        <dbReference type="EMBL" id="KAK7206689.1"/>
    </source>
</evidence>
<name>A0ABR1FA27_9ASCO</name>
<keyword evidence="3" id="KW-1185">Reference proteome</keyword>
<evidence type="ECO:0000313" key="3">
    <source>
        <dbReference type="Proteomes" id="UP001498771"/>
    </source>
</evidence>
<evidence type="ECO:0008006" key="4">
    <source>
        <dbReference type="Google" id="ProtNLM"/>
    </source>
</evidence>